<reference evidence="2 3" key="1">
    <citation type="submission" date="2016-03" db="EMBL/GenBank/DDBJ databases">
        <title>Choanephora cucurbitarum.</title>
        <authorList>
            <person name="Min B."/>
            <person name="Park H."/>
            <person name="Park J.-H."/>
            <person name="Shin H.-D."/>
            <person name="Choi I.-G."/>
        </authorList>
    </citation>
    <scope>NUCLEOTIDE SEQUENCE [LARGE SCALE GENOMIC DNA]</scope>
    <source>
        <strain evidence="2 3">KUS-F28377</strain>
    </source>
</reference>
<evidence type="ECO:0000313" key="3">
    <source>
        <dbReference type="Proteomes" id="UP000093000"/>
    </source>
</evidence>
<feature type="compositionally biased region" description="Basic and acidic residues" evidence="1">
    <location>
        <begin position="162"/>
        <end position="182"/>
    </location>
</feature>
<dbReference type="OrthoDB" id="2274890at2759"/>
<dbReference type="EMBL" id="LUGH01000910">
    <property type="protein sequence ID" value="OBZ82263.1"/>
    <property type="molecule type" value="Genomic_DNA"/>
</dbReference>
<comment type="caution">
    <text evidence="2">The sequence shown here is derived from an EMBL/GenBank/DDBJ whole genome shotgun (WGS) entry which is preliminary data.</text>
</comment>
<sequence length="407" mass="46265">MESIISTFVGVFFPHTIEIVDVEQKVYFLLYEPRSARYSVKAIADREMVEKSLLDYDEAWTLDCIKTKKEPIIVSATGPMKQMPSVTGFLGRAMEEKFHITPLALQVIPCIPLVTEKLKDMVHPEVGPTVLEEGVKEGYFFVNLSLNQNFDDGAEFFGIDTNNRDQNEHDIDDNHNEENQHADEEEIVDPLEETGPSQQRDTEADDEFLFLNQLNDDEDARRFSDNSSIGSGDNNDAANRMRFVSDFDSFDHQEINVSNDTQRHLNETSKLASSNVYDDGEDFGTQIISAMYRSDSSERTIRQARPTTSATLANRNKPVHCYQPIIRPSYFEAESSTAFQFTEDNFEEERIDYSDNNINYERNICNSGLQKCTGEGKQRAEVSIVAASQNLKWPLHLAIQAPDLPLL</sequence>
<name>A0A1C7MZL3_9FUNG</name>
<organism evidence="2 3">
    <name type="scientific">Choanephora cucurbitarum</name>
    <dbReference type="NCBI Taxonomy" id="101091"/>
    <lineage>
        <taxon>Eukaryota</taxon>
        <taxon>Fungi</taxon>
        <taxon>Fungi incertae sedis</taxon>
        <taxon>Mucoromycota</taxon>
        <taxon>Mucoromycotina</taxon>
        <taxon>Mucoromycetes</taxon>
        <taxon>Mucorales</taxon>
        <taxon>Mucorineae</taxon>
        <taxon>Choanephoraceae</taxon>
        <taxon>Choanephoroideae</taxon>
        <taxon>Choanephora</taxon>
    </lineage>
</organism>
<dbReference type="Proteomes" id="UP000093000">
    <property type="component" value="Unassembled WGS sequence"/>
</dbReference>
<evidence type="ECO:0000313" key="2">
    <source>
        <dbReference type="EMBL" id="OBZ82263.1"/>
    </source>
</evidence>
<proteinExistence type="predicted"/>
<feature type="region of interest" description="Disordered" evidence="1">
    <location>
        <begin position="215"/>
        <end position="238"/>
    </location>
</feature>
<keyword evidence="3" id="KW-1185">Reference proteome</keyword>
<dbReference type="AlphaFoldDB" id="A0A1C7MZL3"/>
<accession>A0A1C7MZL3</accession>
<feature type="compositionally biased region" description="Low complexity" evidence="1">
    <location>
        <begin position="225"/>
        <end position="236"/>
    </location>
</feature>
<feature type="region of interest" description="Disordered" evidence="1">
    <location>
        <begin position="157"/>
        <end position="184"/>
    </location>
</feature>
<protein>
    <submittedName>
        <fullName evidence="2">Uncharacterized protein</fullName>
    </submittedName>
</protein>
<evidence type="ECO:0000256" key="1">
    <source>
        <dbReference type="SAM" id="MobiDB-lite"/>
    </source>
</evidence>
<dbReference type="InParanoid" id="A0A1C7MZL3"/>
<gene>
    <name evidence="2" type="ORF">A0J61_09689</name>
</gene>